<reference evidence="2 3" key="1">
    <citation type="journal article" date="2019" name="Sci. Rep.">
        <title>A high-quality genome of Eragrostis curvula grass provides insights into Poaceae evolution and supports new strategies to enhance forage quality.</title>
        <authorList>
            <person name="Carballo J."/>
            <person name="Santos B.A.C.M."/>
            <person name="Zappacosta D."/>
            <person name="Garbus I."/>
            <person name="Selva J.P."/>
            <person name="Gallo C.A."/>
            <person name="Diaz A."/>
            <person name="Albertini E."/>
            <person name="Caccamo M."/>
            <person name="Echenique V."/>
        </authorList>
    </citation>
    <scope>NUCLEOTIDE SEQUENCE [LARGE SCALE GENOMIC DNA]</scope>
    <source>
        <strain evidence="3">cv. Victoria</strain>
        <tissue evidence="2">Leaf</tissue>
    </source>
</reference>
<evidence type="ECO:0000256" key="1">
    <source>
        <dbReference type="SAM" id="MobiDB-lite"/>
    </source>
</evidence>
<evidence type="ECO:0000313" key="2">
    <source>
        <dbReference type="EMBL" id="TVU50429.1"/>
    </source>
</evidence>
<comment type="caution">
    <text evidence="2">The sequence shown here is derived from an EMBL/GenBank/DDBJ whole genome shotgun (WGS) entry which is preliminary data.</text>
</comment>
<evidence type="ECO:0000313" key="3">
    <source>
        <dbReference type="Proteomes" id="UP000324897"/>
    </source>
</evidence>
<sequence length="392" mass="45063">MEAYQGDASLSYYATPEEHVTREKAAILDFSSANGTMLLSNLRPAKNIVSNNLQLHKKAAARCHREVKYDTIQIKVPRFFNTLNKELVVEVDSKPSNKEKIITQETFGNILGANDSIKVAEELSNAGGQQTTPHHTPDQLSSNGSRTKEGKGRDRHKDKKPKLTFKELLAKYVKERDEKSAHRPNHVKQSRSPPNCKYEDWSWRDNEVPAAVPYPYFELPMPISYGSSIGFHPYSSWRWDGSWAYPPSYYGSHHDERITQRKPLFEQSYRDGQKDKSPARELVLEKASDGKESQYDQLVYQVGKGKKLQSLSAEELKKKNMAWVPKDSSRVQYKDDPQVKDAKVAKKKKHDKKQLIRQRFALDHQNYWSFNHPYSLPVASMPMSWNPTPDQP</sequence>
<gene>
    <name evidence="2" type="ORF">EJB05_01800</name>
</gene>
<keyword evidence="3" id="KW-1185">Reference proteome</keyword>
<dbReference type="EMBL" id="RWGY01000002">
    <property type="protein sequence ID" value="TVU50429.1"/>
    <property type="molecule type" value="Genomic_DNA"/>
</dbReference>
<accession>A0A5J9WQG9</accession>
<dbReference type="AlphaFoldDB" id="A0A5J9WQG9"/>
<feature type="region of interest" description="Disordered" evidence="1">
    <location>
        <begin position="175"/>
        <end position="196"/>
    </location>
</feature>
<feature type="compositionally biased region" description="Polar residues" evidence="1">
    <location>
        <begin position="126"/>
        <end position="145"/>
    </location>
</feature>
<dbReference type="OrthoDB" id="695865at2759"/>
<name>A0A5J9WQG9_9POAL</name>
<protein>
    <submittedName>
        <fullName evidence="2">Uncharacterized protein</fullName>
    </submittedName>
</protein>
<proteinExistence type="predicted"/>
<dbReference type="Gramene" id="TVU50429">
    <property type="protein sequence ID" value="TVU50429"/>
    <property type="gene ID" value="EJB05_01800"/>
</dbReference>
<feature type="region of interest" description="Disordered" evidence="1">
    <location>
        <begin position="124"/>
        <end position="160"/>
    </location>
</feature>
<feature type="non-terminal residue" evidence="2">
    <location>
        <position position="1"/>
    </location>
</feature>
<organism evidence="2 3">
    <name type="scientific">Eragrostis curvula</name>
    <name type="common">weeping love grass</name>
    <dbReference type="NCBI Taxonomy" id="38414"/>
    <lineage>
        <taxon>Eukaryota</taxon>
        <taxon>Viridiplantae</taxon>
        <taxon>Streptophyta</taxon>
        <taxon>Embryophyta</taxon>
        <taxon>Tracheophyta</taxon>
        <taxon>Spermatophyta</taxon>
        <taxon>Magnoliopsida</taxon>
        <taxon>Liliopsida</taxon>
        <taxon>Poales</taxon>
        <taxon>Poaceae</taxon>
        <taxon>PACMAD clade</taxon>
        <taxon>Chloridoideae</taxon>
        <taxon>Eragrostideae</taxon>
        <taxon>Eragrostidinae</taxon>
        <taxon>Eragrostis</taxon>
    </lineage>
</organism>
<dbReference type="Proteomes" id="UP000324897">
    <property type="component" value="Chromosome 6"/>
</dbReference>